<protein>
    <submittedName>
        <fullName evidence="1">Phage tail protein</fullName>
    </submittedName>
</protein>
<name>A0A9D1U566_9LACO</name>
<gene>
    <name evidence="1" type="ORF">H9875_08400</name>
</gene>
<reference evidence="1" key="2">
    <citation type="submission" date="2021-04" db="EMBL/GenBank/DDBJ databases">
        <authorList>
            <person name="Gilroy R."/>
        </authorList>
    </citation>
    <scope>NUCLEOTIDE SEQUENCE</scope>
    <source>
        <strain evidence="1">CHK173-259</strain>
    </source>
</reference>
<organism evidence="1 2">
    <name type="scientific">Candidatus Levilactobacillus faecigallinarum</name>
    <dbReference type="NCBI Taxonomy" id="2838638"/>
    <lineage>
        <taxon>Bacteria</taxon>
        <taxon>Bacillati</taxon>
        <taxon>Bacillota</taxon>
        <taxon>Bacilli</taxon>
        <taxon>Lactobacillales</taxon>
        <taxon>Lactobacillaceae</taxon>
        <taxon>Levilactobacillus</taxon>
    </lineage>
</organism>
<evidence type="ECO:0000313" key="1">
    <source>
        <dbReference type="EMBL" id="HIW72628.1"/>
    </source>
</evidence>
<sequence length="171" mass="17832">MSLELNSDRLNLQRFADTAANVDSSKGLAATGTKLEYAEPGGTDYTVVADVKTIPALGGAPQDIDVTTLSDTRVKQIAGIDAASSLAFSVQYKGPSWNVIHGKSGDRKQYNWRVTYADGMQVTFTGSFSIQMGEAAVNGGITYTITVVVSDGPDFGDSPAAGAASSSPKQD</sequence>
<evidence type="ECO:0000313" key="2">
    <source>
        <dbReference type="Proteomes" id="UP000886822"/>
    </source>
</evidence>
<dbReference type="InterPro" id="IPR014918">
    <property type="entry name" value="Phage_tail_3"/>
</dbReference>
<dbReference type="Gene3D" id="4.10.410.40">
    <property type="match status" value="1"/>
</dbReference>
<proteinExistence type="predicted"/>
<reference evidence="1" key="1">
    <citation type="journal article" date="2021" name="PeerJ">
        <title>Extensive microbial diversity within the chicken gut microbiome revealed by metagenomics and culture.</title>
        <authorList>
            <person name="Gilroy R."/>
            <person name="Ravi A."/>
            <person name="Getino M."/>
            <person name="Pursley I."/>
            <person name="Horton D.L."/>
            <person name="Alikhan N.F."/>
            <person name="Baker D."/>
            <person name="Gharbi K."/>
            <person name="Hall N."/>
            <person name="Watson M."/>
            <person name="Adriaenssens E.M."/>
            <person name="Foster-Nyarko E."/>
            <person name="Jarju S."/>
            <person name="Secka A."/>
            <person name="Antonio M."/>
            <person name="Oren A."/>
            <person name="Chaudhuri R.R."/>
            <person name="La Ragione R."/>
            <person name="Hildebrand F."/>
            <person name="Pallen M.J."/>
        </authorList>
    </citation>
    <scope>NUCLEOTIDE SEQUENCE</scope>
    <source>
        <strain evidence="1">CHK173-259</strain>
    </source>
</reference>
<dbReference type="Pfam" id="PF08813">
    <property type="entry name" value="Phage_tail_3"/>
    <property type="match status" value="1"/>
</dbReference>
<accession>A0A9D1U566</accession>
<dbReference type="EMBL" id="DXGJ01000065">
    <property type="protein sequence ID" value="HIW72628.1"/>
    <property type="molecule type" value="Genomic_DNA"/>
</dbReference>
<comment type="caution">
    <text evidence="1">The sequence shown here is derived from an EMBL/GenBank/DDBJ whole genome shotgun (WGS) entry which is preliminary data.</text>
</comment>
<dbReference type="AlphaFoldDB" id="A0A9D1U566"/>
<dbReference type="Proteomes" id="UP000886822">
    <property type="component" value="Unassembled WGS sequence"/>
</dbReference>